<evidence type="ECO:0000313" key="2">
    <source>
        <dbReference type="Proteomes" id="UP000008177"/>
    </source>
</evidence>
<accession>G2YD73</accession>
<dbReference type="AlphaFoldDB" id="G2YD73"/>
<name>G2YD73_BOTF4</name>
<reference evidence="2" key="1">
    <citation type="journal article" date="2011" name="PLoS Genet.">
        <title>Genomic analysis of the necrotrophic fungal pathogens Sclerotinia sclerotiorum and Botrytis cinerea.</title>
        <authorList>
            <person name="Amselem J."/>
            <person name="Cuomo C.A."/>
            <person name="van Kan J.A."/>
            <person name="Viaud M."/>
            <person name="Benito E.P."/>
            <person name="Couloux A."/>
            <person name="Coutinho P.M."/>
            <person name="de Vries R.P."/>
            <person name="Dyer P.S."/>
            <person name="Fillinger S."/>
            <person name="Fournier E."/>
            <person name="Gout L."/>
            <person name="Hahn M."/>
            <person name="Kohn L."/>
            <person name="Lapalu N."/>
            <person name="Plummer K.M."/>
            <person name="Pradier J.M."/>
            <person name="Quevillon E."/>
            <person name="Sharon A."/>
            <person name="Simon A."/>
            <person name="ten Have A."/>
            <person name="Tudzynski B."/>
            <person name="Tudzynski P."/>
            <person name="Wincker P."/>
            <person name="Andrew M."/>
            <person name="Anthouard V."/>
            <person name="Beever R.E."/>
            <person name="Beffa R."/>
            <person name="Benoit I."/>
            <person name="Bouzid O."/>
            <person name="Brault B."/>
            <person name="Chen Z."/>
            <person name="Choquer M."/>
            <person name="Collemare J."/>
            <person name="Cotton P."/>
            <person name="Danchin E.G."/>
            <person name="Da Silva C."/>
            <person name="Gautier A."/>
            <person name="Giraud C."/>
            <person name="Giraud T."/>
            <person name="Gonzalez C."/>
            <person name="Grossetete S."/>
            <person name="Guldener U."/>
            <person name="Henrissat B."/>
            <person name="Howlett B.J."/>
            <person name="Kodira C."/>
            <person name="Kretschmer M."/>
            <person name="Lappartient A."/>
            <person name="Leroch M."/>
            <person name="Levis C."/>
            <person name="Mauceli E."/>
            <person name="Neuveglise C."/>
            <person name="Oeser B."/>
            <person name="Pearson M."/>
            <person name="Poulain J."/>
            <person name="Poussereau N."/>
            <person name="Quesneville H."/>
            <person name="Rascle C."/>
            <person name="Schumacher J."/>
            <person name="Segurens B."/>
            <person name="Sexton A."/>
            <person name="Silva E."/>
            <person name="Sirven C."/>
            <person name="Soanes D.M."/>
            <person name="Talbot N.J."/>
            <person name="Templeton M."/>
            <person name="Yandava C."/>
            <person name="Yarden O."/>
            <person name="Zeng Q."/>
            <person name="Rollins J.A."/>
            <person name="Lebrun M.H."/>
            <person name="Dickman M."/>
        </authorList>
    </citation>
    <scope>NUCLEOTIDE SEQUENCE [LARGE SCALE GENOMIC DNA]</scope>
    <source>
        <strain evidence="2">T4</strain>
    </source>
</reference>
<dbReference type="Proteomes" id="UP000008177">
    <property type="component" value="Unplaced contigs"/>
</dbReference>
<gene>
    <name evidence="1" type="ORF">BofuT4_uP094290.1</name>
</gene>
<evidence type="ECO:0000313" key="1">
    <source>
        <dbReference type="EMBL" id="CCD49721.1"/>
    </source>
</evidence>
<dbReference type="InParanoid" id="G2YD73"/>
<protein>
    <submittedName>
        <fullName evidence="1">Uncharacterized protein</fullName>
    </submittedName>
</protein>
<sequence>MCATTTDEDKNPFAQHLQKIFPDLDRDSNSSADNDRRIQSSFFIALGRAGSIFEATSPWLEMLEAANLDSS</sequence>
<dbReference type="HOGENOM" id="CLU_2739722_0_0_1"/>
<dbReference type="EMBL" id="FQ790321">
    <property type="protein sequence ID" value="CCD49721.1"/>
    <property type="molecule type" value="Genomic_DNA"/>
</dbReference>
<proteinExistence type="predicted"/>
<organism evidence="1 2">
    <name type="scientific">Botryotinia fuckeliana (strain T4)</name>
    <name type="common">Noble rot fungus</name>
    <name type="synonym">Botrytis cinerea</name>
    <dbReference type="NCBI Taxonomy" id="999810"/>
    <lineage>
        <taxon>Eukaryota</taxon>
        <taxon>Fungi</taxon>
        <taxon>Dikarya</taxon>
        <taxon>Ascomycota</taxon>
        <taxon>Pezizomycotina</taxon>
        <taxon>Leotiomycetes</taxon>
        <taxon>Helotiales</taxon>
        <taxon>Sclerotiniaceae</taxon>
        <taxon>Botrytis</taxon>
    </lineage>
</organism>